<dbReference type="GO" id="GO:0051321">
    <property type="term" value="P:meiotic cell cycle"/>
    <property type="evidence" value="ECO:0007669"/>
    <property type="project" value="UniProtKB-KW"/>
</dbReference>
<feature type="repeat" description="WD" evidence="16">
    <location>
        <begin position="93"/>
        <end position="134"/>
    </location>
</feature>
<keyword evidence="10" id="KW-0539">Nucleus</keyword>
<proteinExistence type="evidence at transcript level"/>
<evidence type="ECO:0000256" key="14">
    <source>
        <dbReference type="ARBA" id="ARBA00037960"/>
    </source>
</evidence>
<keyword evidence="3" id="KW-0158">Chromosome</keyword>
<dbReference type="GO" id="GO:0005634">
    <property type="term" value="C:nucleus"/>
    <property type="evidence" value="ECO:0007669"/>
    <property type="project" value="UniProtKB-SubCell"/>
</dbReference>
<evidence type="ECO:0000256" key="2">
    <source>
        <dbReference type="ARBA" id="ARBA00004629"/>
    </source>
</evidence>
<comment type="subcellular location">
    <subcellularLocation>
        <location evidence="2">Chromosome</location>
        <location evidence="2">Centromere</location>
        <location evidence="2">Kinetochore</location>
    </subcellularLocation>
    <subcellularLocation>
        <location evidence="1">Nucleus</location>
    </subcellularLocation>
</comment>
<comment type="similarity">
    <text evidence="14">Belongs to the WD repeat BUB3 family.</text>
</comment>
<evidence type="ECO:0000256" key="9">
    <source>
        <dbReference type="ARBA" id="ARBA00022838"/>
    </source>
</evidence>
<protein>
    <recommendedName>
        <fullName evidence="15">Mitotic checkpoint protein BUB3</fullName>
    </recommendedName>
</protein>
<dbReference type="FunFam" id="2.130.10.10:FF:000047">
    <property type="entry name" value="Mitotic checkpoint protein bub3, putative"/>
    <property type="match status" value="1"/>
</dbReference>
<dbReference type="InterPro" id="IPR015943">
    <property type="entry name" value="WD40/YVTN_repeat-like_dom_sf"/>
</dbReference>
<evidence type="ECO:0000256" key="12">
    <source>
        <dbReference type="ARBA" id="ARBA00023306"/>
    </source>
</evidence>
<dbReference type="GO" id="GO:0051301">
    <property type="term" value="P:cell division"/>
    <property type="evidence" value="ECO:0007669"/>
    <property type="project" value="UniProtKB-KW"/>
</dbReference>
<accession>A0A2P2I2J4</accession>
<dbReference type="PROSITE" id="PS50082">
    <property type="entry name" value="WD_REPEATS_2"/>
    <property type="match status" value="3"/>
</dbReference>
<name>A0A2P2I2J4_9CRUS</name>
<dbReference type="EMBL" id="IACF01002573">
    <property type="protein sequence ID" value="LAB68221.1"/>
    <property type="molecule type" value="mRNA"/>
</dbReference>
<evidence type="ECO:0000256" key="7">
    <source>
        <dbReference type="ARBA" id="ARBA00022776"/>
    </source>
</evidence>
<keyword evidence="6" id="KW-0677">Repeat</keyword>
<evidence type="ECO:0000256" key="6">
    <source>
        <dbReference type="ARBA" id="ARBA00022737"/>
    </source>
</evidence>
<keyword evidence="4 16" id="KW-0853">WD repeat</keyword>
<evidence type="ECO:0000256" key="1">
    <source>
        <dbReference type="ARBA" id="ARBA00004123"/>
    </source>
</evidence>
<dbReference type="EMBL" id="IACT01002795">
    <property type="protein sequence ID" value="LAC22054.1"/>
    <property type="molecule type" value="mRNA"/>
</dbReference>
<evidence type="ECO:0000313" key="17">
    <source>
        <dbReference type="EMBL" id="LAB68221.1"/>
    </source>
</evidence>
<keyword evidence="8" id="KW-0159">Chromosome partition</keyword>
<keyword evidence="13" id="KW-0137">Centromere</keyword>
<organism evidence="17">
    <name type="scientific">Hirondellea gigas</name>
    <dbReference type="NCBI Taxonomy" id="1518452"/>
    <lineage>
        <taxon>Eukaryota</taxon>
        <taxon>Metazoa</taxon>
        <taxon>Ecdysozoa</taxon>
        <taxon>Arthropoda</taxon>
        <taxon>Crustacea</taxon>
        <taxon>Multicrustacea</taxon>
        <taxon>Malacostraca</taxon>
        <taxon>Eumalacostraca</taxon>
        <taxon>Peracarida</taxon>
        <taxon>Amphipoda</taxon>
        <taxon>Amphilochidea</taxon>
        <taxon>Lysianassida</taxon>
        <taxon>Lysianassidira</taxon>
        <taxon>Lysianassoidea</taxon>
        <taxon>Lysianassidae</taxon>
        <taxon>Hirondellea</taxon>
    </lineage>
</organism>
<evidence type="ECO:0000256" key="8">
    <source>
        <dbReference type="ARBA" id="ARBA00022829"/>
    </source>
</evidence>
<dbReference type="GO" id="GO:0000776">
    <property type="term" value="C:kinetochore"/>
    <property type="evidence" value="ECO:0007669"/>
    <property type="project" value="UniProtKB-KW"/>
</dbReference>
<evidence type="ECO:0000256" key="11">
    <source>
        <dbReference type="ARBA" id="ARBA00023254"/>
    </source>
</evidence>
<evidence type="ECO:0000256" key="10">
    <source>
        <dbReference type="ARBA" id="ARBA00023242"/>
    </source>
</evidence>
<evidence type="ECO:0000256" key="13">
    <source>
        <dbReference type="ARBA" id="ARBA00023328"/>
    </source>
</evidence>
<evidence type="ECO:0000256" key="5">
    <source>
        <dbReference type="ARBA" id="ARBA00022618"/>
    </source>
</evidence>
<keyword evidence="7" id="KW-0498">Mitosis</keyword>
<reference evidence="17" key="2">
    <citation type="journal article" date="2018" name="Biosci. Biotechnol. Biochem.">
        <title>Polysaccharide hydrolase of the hadal zone amphipods Hirondellea gigas.</title>
        <authorList>
            <person name="Kobayashi H."/>
            <person name="Nagahama T."/>
            <person name="Arai W."/>
            <person name="Sasagawa Y."/>
            <person name="Umeda M."/>
            <person name="Hayashi T."/>
            <person name="Nikaido I."/>
            <person name="Watanabe H."/>
            <person name="Oguri K."/>
            <person name="Kitazato H."/>
            <person name="Fujioka K."/>
            <person name="Kido Y."/>
            <person name="Takami H."/>
        </authorList>
    </citation>
    <scope>NUCLEOTIDE SEQUENCE</scope>
    <source>
        <tissue evidence="17">Whole body</tissue>
    </source>
</reference>
<dbReference type="SUPFAM" id="SSF50978">
    <property type="entry name" value="WD40 repeat-like"/>
    <property type="match status" value="1"/>
</dbReference>
<evidence type="ECO:0000256" key="16">
    <source>
        <dbReference type="PROSITE-ProRule" id="PRU00221"/>
    </source>
</evidence>
<dbReference type="PANTHER" id="PTHR10971">
    <property type="entry name" value="MRNA EXPORT FACTOR AND BUB3"/>
    <property type="match status" value="1"/>
</dbReference>
<evidence type="ECO:0000256" key="4">
    <source>
        <dbReference type="ARBA" id="ARBA00022574"/>
    </source>
</evidence>
<dbReference type="SMART" id="SM00320">
    <property type="entry name" value="WD40"/>
    <property type="match status" value="6"/>
</dbReference>
<dbReference type="GO" id="GO:0007059">
    <property type="term" value="P:chromosome segregation"/>
    <property type="evidence" value="ECO:0007669"/>
    <property type="project" value="UniProtKB-KW"/>
</dbReference>
<dbReference type="PRINTS" id="PR00320">
    <property type="entry name" value="GPROTEINBRPT"/>
</dbReference>
<dbReference type="AlphaFoldDB" id="A0A2P2I2J4"/>
<sequence length="327" mass="37239">MIESRMEFRLKNSPGDCVQSVKFSPTSSQFLLVASWDKTVRLYDVTSNNMRLQYQHSAAVLDCCFQDAVHVYSGGLDNVLKMFDLNTNAETVLGSHEAPIRCVEYCSEVNVVVTGSWDNTIKLWDPRQQRDSGTYQQGHKVYTLAMCGERVVVGTANRRVLIWDLRNMGPSAQIRRDSSLKYQTRCIRCFPNKQGYVVSSIEGRVAVEYLDPSPEVQKKKYAFKCHRLKEEGVEIIYPVNDISFHNGYNTFATGGSDGYVNIWDGFNKKRLCQFHRYPTSISSLAFSHDGNTLAIACSYLYEKGEVPNIPENSIYIRRVTDQETKPK</sequence>
<dbReference type="PROSITE" id="PS50294">
    <property type="entry name" value="WD_REPEATS_REGION"/>
    <property type="match status" value="1"/>
</dbReference>
<evidence type="ECO:0000313" key="18">
    <source>
        <dbReference type="EMBL" id="LAC22054.1"/>
    </source>
</evidence>
<keyword evidence="12" id="KW-0131">Cell cycle</keyword>
<keyword evidence="5" id="KW-0132">Cell division</keyword>
<feature type="repeat" description="WD" evidence="16">
    <location>
        <begin position="18"/>
        <end position="53"/>
    </location>
</feature>
<evidence type="ECO:0000256" key="15">
    <source>
        <dbReference type="ARBA" id="ARBA00040107"/>
    </source>
</evidence>
<keyword evidence="9" id="KW-0995">Kinetochore</keyword>
<keyword evidence="11" id="KW-0469">Meiosis</keyword>
<dbReference type="InterPro" id="IPR036322">
    <property type="entry name" value="WD40_repeat_dom_sf"/>
</dbReference>
<dbReference type="Pfam" id="PF00400">
    <property type="entry name" value="WD40"/>
    <property type="match status" value="3"/>
</dbReference>
<dbReference type="InterPro" id="IPR001680">
    <property type="entry name" value="WD40_rpt"/>
</dbReference>
<dbReference type="InterPro" id="IPR020472">
    <property type="entry name" value="WD40_PAC1"/>
</dbReference>
<feature type="repeat" description="WD" evidence="16">
    <location>
        <begin position="239"/>
        <end position="264"/>
    </location>
</feature>
<dbReference type="Gene3D" id="2.130.10.10">
    <property type="entry name" value="YVTN repeat-like/Quinoprotein amine dehydrogenase"/>
    <property type="match status" value="1"/>
</dbReference>
<reference evidence="18" key="1">
    <citation type="submission" date="2017-11" db="EMBL/GenBank/DDBJ databases">
        <title>The sensing device of the deep-sea amphipod.</title>
        <authorList>
            <person name="Kobayashi H."/>
            <person name="Nagahama T."/>
            <person name="Arai W."/>
            <person name="Sasagawa Y."/>
            <person name="Umeda M."/>
            <person name="Hayashi T."/>
            <person name="Nikaido I."/>
            <person name="Watanabe H."/>
            <person name="Oguri K."/>
            <person name="Kitazato H."/>
            <person name="Fujioka K."/>
            <person name="Kido Y."/>
            <person name="Takami H."/>
        </authorList>
    </citation>
    <scope>NUCLEOTIDE SEQUENCE</scope>
    <source>
        <tissue evidence="18">Whole body</tissue>
    </source>
</reference>
<evidence type="ECO:0000256" key="3">
    <source>
        <dbReference type="ARBA" id="ARBA00022454"/>
    </source>
</evidence>